<comment type="caution">
    <text evidence="4">The sequence shown here is derived from an EMBL/GenBank/DDBJ whole genome shotgun (WGS) entry which is preliminary data.</text>
</comment>
<dbReference type="InterPro" id="IPR006016">
    <property type="entry name" value="UspA"/>
</dbReference>
<evidence type="ECO:0000313" key="5">
    <source>
        <dbReference type="Proteomes" id="UP000243542"/>
    </source>
</evidence>
<dbReference type="PANTHER" id="PTHR46553">
    <property type="entry name" value="ADENINE NUCLEOTIDE ALPHA HYDROLASES-LIKE SUPERFAMILY PROTEIN"/>
    <property type="match status" value="1"/>
</dbReference>
<dbReference type="EMBL" id="PDJK01000001">
    <property type="protein sequence ID" value="PFG57213.1"/>
    <property type="molecule type" value="Genomic_DNA"/>
</dbReference>
<name>A0A2A9G232_9PSEU</name>
<sequence>MTTAGQDEIVVGVDGSAASAAALRWGLAEARASGRTVVTLRAWTFGPLRDLEPAAGRPPAEIAARFQRELDTMAATVRAEGEPVPLRTGTIEGAPGPALVRASAGAAMLVLGSHGHSRVLRMLVGSVSAYCLRQSRCPVVIVPARSAEEREPLPEDETADTYYPGPLL</sequence>
<gene>
    <name evidence="4" type="ORF">ATK36_0778</name>
</gene>
<dbReference type="InterPro" id="IPR006015">
    <property type="entry name" value="Universal_stress_UspA"/>
</dbReference>
<evidence type="ECO:0000256" key="1">
    <source>
        <dbReference type="ARBA" id="ARBA00008791"/>
    </source>
</evidence>
<reference evidence="4 5" key="1">
    <citation type="submission" date="2017-10" db="EMBL/GenBank/DDBJ databases">
        <title>Sequencing the genomes of 1000 actinobacteria strains.</title>
        <authorList>
            <person name="Klenk H.-P."/>
        </authorList>
    </citation>
    <scope>NUCLEOTIDE SEQUENCE [LARGE SCALE GENOMIC DNA]</scope>
    <source>
        <strain evidence="4 5">DSM 46092</strain>
    </source>
</reference>
<keyword evidence="5" id="KW-1185">Reference proteome</keyword>
<evidence type="ECO:0000259" key="3">
    <source>
        <dbReference type="Pfam" id="PF00582"/>
    </source>
</evidence>
<organism evidence="4 5">
    <name type="scientific">Amycolatopsis sulphurea</name>
    <dbReference type="NCBI Taxonomy" id="76022"/>
    <lineage>
        <taxon>Bacteria</taxon>
        <taxon>Bacillati</taxon>
        <taxon>Actinomycetota</taxon>
        <taxon>Actinomycetes</taxon>
        <taxon>Pseudonocardiales</taxon>
        <taxon>Pseudonocardiaceae</taxon>
        <taxon>Amycolatopsis</taxon>
    </lineage>
</organism>
<proteinExistence type="inferred from homology"/>
<dbReference type="SUPFAM" id="SSF52402">
    <property type="entry name" value="Adenine nucleotide alpha hydrolases-like"/>
    <property type="match status" value="1"/>
</dbReference>
<dbReference type="RefSeq" id="WP_098509837.1">
    <property type="nucleotide sequence ID" value="NZ_JBIAKZ010000010.1"/>
</dbReference>
<comment type="similarity">
    <text evidence="1">Belongs to the universal stress protein A family.</text>
</comment>
<dbReference type="CDD" id="cd00293">
    <property type="entry name" value="USP-like"/>
    <property type="match status" value="1"/>
</dbReference>
<dbReference type="PANTHER" id="PTHR46553:SF3">
    <property type="entry name" value="ADENINE NUCLEOTIDE ALPHA HYDROLASES-LIKE SUPERFAMILY PROTEIN"/>
    <property type="match status" value="1"/>
</dbReference>
<feature type="domain" description="UspA" evidence="3">
    <location>
        <begin position="8"/>
        <end position="143"/>
    </location>
</feature>
<accession>A0A2A9G232</accession>
<dbReference type="Proteomes" id="UP000243542">
    <property type="component" value="Unassembled WGS sequence"/>
</dbReference>
<dbReference type="PRINTS" id="PR01438">
    <property type="entry name" value="UNVRSLSTRESS"/>
</dbReference>
<dbReference type="Gene3D" id="3.40.50.620">
    <property type="entry name" value="HUPs"/>
    <property type="match status" value="1"/>
</dbReference>
<dbReference type="AlphaFoldDB" id="A0A2A9G232"/>
<dbReference type="Pfam" id="PF00582">
    <property type="entry name" value="Usp"/>
    <property type="match status" value="1"/>
</dbReference>
<feature type="region of interest" description="Disordered" evidence="2">
    <location>
        <begin position="148"/>
        <end position="168"/>
    </location>
</feature>
<evidence type="ECO:0000256" key="2">
    <source>
        <dbReference type="SAM" id="MobiDB-lite"/>
    </source>
</evidence>
<evidence type="ECO:0000313" key="4">
    <source>
        <dbReference type="EMBL" id="PFG57213.1"/>
    </source>
</evidence>
<dbReference type="InterPro" id="IPR014729">
    <property type="entry name" value="Rossmann-like_a/b/a_fold"/>
</dbReference>
<protein>
    <submittedName>
        <fullName evidence="4">Nucleotide-binding universal stress UspA family protein</fullName>
    </submittedName>
</protein>